<gene>
    <name evidence="2" type="ORF">D7M11_08735</name>
</gene>
<evidence type="ECO:0000313" key="2">
    <source>
        <dbReference type="EMBL" id="RKN85165.1"/>
    </source>
</evidence>
<dbReference type="RefSeq" id="WP_120746817.1">
    <property type="nucleotide sequence ID" value="NZ_RBAH01000005.1"/>
</dbReference>
<name>A0A3B0CHD8_9BACL</name>
<proteinExistence type="predicted"/>
<dbReference type="EMBL" id="RBAH01000005">
    <property type="protein sequence ID" value="RKN85165.1"/>
    <property type="molecule type" value="Genomic_DNA"/>
</dbReference>
<comment type="caution">
    <text evidence="2">The sequence shown here is derived from an EMBL/GenBank/DDBJ whole genome shotgun (WGS) entry which is preliminary data.</text>
</comment>
<dbReference type="OrthoDB" id="2617895at2"/>
<evidence type="ECO:0000313" key="3">
    <source>
        <dbReference type="Proteomes" id="UP000282311"/>
    </source>
</evidence>
<keyword evidence="1" id="KW-1133">Transmembrane helix</keyword>
<sequence length="114" mass="12733">MIAYRTFRKHMKFIVAFTLLWAFLMPTIETVVTPVSRSIPAVSSGATGNVVSATVSPSLEKPDEAVLCESFSILFFTLLPVLSAYRLRRTRAIPLLIKSLLLRPIKFTSKYIAV</sequence>
<keyword evidence="1" id="KW-0812">Transmembrane</keyword>
<evidence type="ECO:0000256" key="1">
    <source>
        <dbReference type="SAM" id="Phobius"/>
    </source>
</evidence>
<organism evidence="2 3">
    <name type="scientific">Paenibacillus ginsengarvi</name>
    <dbReference type="NCBI Taxonomy" id="400777"/>
    <lineage>
        <taxon>Bacteria</taxon>
        <taxon>Bacillati</taxon>
        <taxon>Bacillota</taxon>
        <taxon>Bacilli</taxon>
        <taxon>Bacillales</taxon>
        <taxon>Paenibacillaceae</taxon>
        <taxon>Paenibacillus</taxon>
    </lineage>
</organism>
<keyword evidence="1" id="KW-0472">Membrane</keyword>
<protein>
    <submittedName>
        <fullName evidence="2">Uncharacterized protein</fullName>
    </submittedName>
</protein>
<keyword evidence="3" id="KW-1185">Reference proteome</keyword>
<reference evidence="2 3" key="1">
    <citation type="journal article" date="2007" name="Int. J. Syst. Evol. Microbiol.">
        <title>Paenibacillus ginsengarvi sp. nov., isolated from soil from ginseng cultivation.</title>
        <authorList>
            <person name="Yoon M.H."/>
            <person name="Ten L.N."/>
            <person name="Im W.T."/>
        </authorList>
    </citation>
    <scope>NUCLEOTIDE SEQUENCE [LARGE SCALE GENOMIC DNA]</scope>
    <source>
        <strain evidence="2 3">KCTC 13059</strain>
    </source>
</reference>
<accession>A0A3B0CHD8</accession>
<dbReference type="Proteomes" id="UP000282311">
    <property type="component" value="Unassembled WGS sequence"/>
</dbReference>
<feature type="transmembrane region" description="Helical" evidence="1">
    <location>
        <begin position="64"/>
        <end position="85"/>
    </location>
</feature>
<dbReference type="AlphaFoldDB" id="A0A3B0CHD8"/>